<dbReference type="PANTHER" id="PTHR11733">
    <property type="entry name" value="ZINC METALLOPROTEASE FAMILY M13 NEPRILYSIN-RELATED"/>
    <property type="match status" value="1"/>
</dbReference>
<protein>
    <submittedName>
        <fullName evidence="11">M13 family peptidase</fullName>
    </submittedName>
</protein>
<evidence type="ECO:0000256" key="5">
    <source>
        <dbReference type="ARBA" id="ARBA00022801"/>
    </source>
</evidence>
<evidence type="ECO:0000313" key="11">
    <source>
        <dbReference type="EMBL" id="RFU16102.1"/>
    </source>
</evidence>
<dbReference type="EMBL" id="QVQT01000004">
    <property type="protein sequence ID" value="RFU16102.1"/>
    <property type="molecule type" value="Genomic_DNA"/>
</dbReference>
<dbReference type="PRINTS" id="PR00786">
    <property type="entry name" value="NEPRILYSIN"/>
</dbReference>
<accession>A0A372IMC2</accession>
<evidence type="ECO:0000256" key="6">
    <source>
        <dbReference type="ARBA" id="ARBA00022833"/>
    </source>
</evidence>
<keyword evidence="12" id="KW-1185">Reference proteome</keyword>
<proteinExistence type="inferred from homology"/>
<dbReference type="OrthoDB" id="9775677at2"/>
<feature type="domain" description="Peptidase M13 N-terminal" evidence="10">
    <location>
        <begin position="53"/>
        <end position="432"/>
    </location>
</feature>
<dbReference type="RefSeq" id="WP_117300118.1">
    <property type="nucleotide sequence ID" value="NZ_QVQT02000004.1"/>
</dbReference>
<evidence type="ECO:0000256" key="4">
    <source>
        <dbReference type="ARBA" id="ARBA00022723"/>
    </source>
</evidence>
<evidence type="ECO:0000256" key="2">
    <source>
        <dbReference type="ARBA" id="ARBA00007357"/>
    </source>
</evidence>
<dbReference type="GO" id="GO:0016485">
    <property type="term" value="P:protein processing"/>
    <property type="evidence" value="ECO:0007669"/>
    <property type="project" value="TreeGrafter"/>
</dbReference>
<keyword evidence="7" id="KW-0482">Metalloprotease</keyword>
<dbReference type="InterPro" id="IPR018497">
    <property type="entry name" value="Peptidase_M13_C"/>
</dbReference>
<dbReference type="AlphaFoldDB" id="A0A372IMC2"/>
<organism evidence="11 12">
    <name type="scientific">Paracidobacterium acidisoli</name>
    <dbReference type="NCBI Taxonomy" id="2303751"/>
    <lineage>
        <taxon>Bacteria</taxon>
        <taxon>Pseudomonadati</taxon>
        <taxon>Acidobacteriota</taxon>
        <taxon>Terriglobia</taxon>
        <taxon>Terriglobales</taxon>
        <taxon>Acidobacteriaceae</taxon>
        <taxon>Paracidobacterium</taxon>
    </lineage>
</organism>
<sequence>MRPTIYLFLAAAVLGTGLTLSSAAQTSAAPAKQETFKPIPGFDSSAMDTTADPCNDFYQYACGNFAKLHPIPSDMPMFDQFINLYEYNVQALHGLIEKAAATHAPAGSNEQKIGDYYQACLDTSAIDSHGVAPLEPELKSIDGLTSKQQLPELIAHLNKVGVGVFFDFGSQQDFKDATKEIAYIDQSGLGLPEKDYYFRTDAKSVEIRKQYVQHLANMLHLLGDPEAKASAEAQQIMDLETALAKVSMGNVERRDPENIYHMMAVSAVSSSAPAIDLRQYIHWMGAPAVDELNVTVPGFFTGLSQTIDSTSLDTIKSYLRAHLADSFADRLPHAFDEENFDFYSRKLTGTPEQSARWKRCVNGVDGSLGEALGKLYVQQYFTPDMKSATLGMVHDIEGAMDKDLDQLDWMSPDTKVKAKEKLHAVADKIGYPDKWRDYSKLDIKAGDALGNTLRARAFETAYQLDKIGKPVNRDEWQMTPPTINAYYDDSMNDINFPAGILQPPFYDPHASAASNYGHIGAIVGHELTHGFDDQGAKFDAKGNLHNWWTPEDKKNFDERTACVSGEYGQFTAVDDVKVNGKLTLGENTADNGGLRLAYMALLARTALTPGAAANGKFTPEQQFFLGYAQNWCTNERPEFLRMLANVDPHSPDALRVKGVLVNMPEFSHAFSCKTGQPMDPAKKCRVW</sequence>
<evidence type="ECO:0000256" key="8">
    <source>
        <dbReference type="SAM" id="SignalP"/>
    </source>
</evidence>
<keyword evidence="5" id="KW-0378">Hydrolase</keyword>
<dbReference type="Gene3D" id="1.10.1380.10">
    <property type="entry name" value="Neutral endopeptidase , domain2"/>
    <property type="match status" value="1"/>
</dbReference>
<dbReference type="Pfam" id="PF01431">
    <property type="entry name" value="Peptidase_M13"/>
    <property type="match status" value="1"/>
</dbReference>
<gene>
    <name evidence="11" type="ORF">D0Y96_11815</name>
</gene>
<feature type="chain" id="PRO_5016935780" evidence="8">
    <location>
        <begin position="25"/>
        <end position="687"/>
    </location>
</feature>
<evidence type="ECO:0000256" key="3">
    <source>
        <dbReference type="ARBA" id="ARBA00022670"/>
    </source>
</evidence>
<evidence type="ECO:0000256" key="1">
    <source>
        <dbReference type="ARBA" id="ARBA00001947"/>
    </source>
</evidence>
<evidence type="ECO:0000259" key="9">
    <source>
        <dbReference type="Pfam" id="PF01431"/>
    </source>
</evidence>
<dbReference type="Proteomes" id="UP000264702">
    <property type="component" value="Unassembled WGS sequence"/>
</dbReference>
<dbReference type="PROSITE" id="PS51885">
    <property type="entry name" value="NEPRILYSIN"/>
    <property type="match status" value="1"/>
</dbReference>
<dbReference type="PANTHER" id="PTHR11733:SF167">
    <property type="entry name" value="FI17812P1-RELATED"/>
    <property type="match status" value="1"/>
</dbReference>
<dbReference type="CDD" id="cd08662">
    <property type="entry name" value="M13"/>
    <property type="match status" value="1"/>
</dbReference>
<feature type="signal peptide" evidence="8">
    <location>
        <begin position="1"/>
        <end position="24"/>
    </location>
</feature>
<dbReference type="SUPFAM" id="SSF55486">
    <property type="entry name" value="Metalloproteases ('zincins'), catalytic domain"/>
    <property type="match status" value="1"/>
</dbReference>
<dbReference type="GO" id="GO:0005886">
    <property type="term" value="C:plasma membrane"/>
    <property type="evidence" value="ECO:0007669"/>
    <property type="project" value="TreeGrafter"/>
</dbReference>
<keyword evidence="6" id="KW-0862">Zinc</keyword>
<comment type="caution">
    <text evidence="11">The sequence shown here is derived from an EMBL/GenBank/DDBJ whole genome shotgun (WGS) entry which is preliminary data.</text>
</comment>
<dbReference type="GO" id="GO:0004222">
    <property type="term" value="F:metalloendopeptidase activity"/>
    <property type="evidence" value="ECO:0007669"/>
    <property type="project" value="InterPro"/>
</dbReference>
<dbReference type="InterPro" id="IPR042089">
    <property type="entry name" value="Peptidase_M13_dom_2"/>
</dbReference>
<evidence type="ECO:0000313" key="12">
    <source>
        <dbReference type="Proteomes" id="UP000264702"/>
    </source>
</evidence>
<dbReference type="GO" id="GO:0046872">
    <property type="term" value="F:metal ion binding"/>
    <property type="evidence" value="ECO:0007669"/>
    <property type="project" value="UniProtKB-KW"/>
</dbReference>
<comment type="similarity">
    <text evidence="2">Belongs to the peptidase M13 family.</text>
</comment>
<keyword evidence="8" id="KW-0732">Signal</keyword>
<evidence type="ECO:0000256" key="7">
    <source>
        <dbReference type="ARBA" id="ARBA00023049"/>
    </source>
</evidence>
<dbReference type="Gene3D" id="3.40.390.10">
    <property type="entry name" value="Collagenase (Catalytic Domain)"/>
    <property type="match status" value="1"/>
</dbReference>
<feature type="domain" description="Peptidase M13 C-terminal" evidence="9">
    <location>
        <begin position="484"/>
        <end position="686"/>
    </location>
</feature>
<dbReference type="InterPro" id="IPR000718">
    <property type="entry name" value="Peptidase_M13"/>
</dbReference>
<dbReference type="InterPro" id="IPR008753">
    <property type="entry name" value="Peptidase_M13_N"/>
</dbReference>
<comment type="cofactor">
    <cofactor evidence="1">
        <name>Zn(2+)</name>
        <dbReference type="ChEBI" id="CHEBI:29105"/>
    </cofactor>
</comment>
<evidence type="ECO:0000259" key="10">
    <source>
        <dbReference type="Pfam" id="PF05649"/>
    </source>
</evidence>
<keyword evidence="3" id="KW-0645">Protease</keyword>
<dbReference type="InterPro" id="IPR024079">
    <property type="entry name" value="MetalloPept_cat_dom_sf"/>
</dbReference>
<dbReference type="Pfam" id="PF05649">
    <property type="entry name" value="Peptidase_M13_N"/>
    <property type="match status" value="1"/>
</dbReference>
<keyword evidence="4" id="KW-0479">Metal-binding</keyword>
<reference evidence="11 12" key="1">
    <citation type="submission" date="2018-08" db="EMBL/GenBank/DDBJ databases">
        <title>Acidipila sp. 4G-K13, an acidobacterium isolated from forest soil.</title>
        <authorList>
            <person name="Gao Z.-H."/>
            <person name="Qiu L.-H."/>
        </authorList>
    </citation>
    <scope>NUCLEOTIDE SEQUENCE [LARGE SCALE GENOMIC DNA]</scope>
    <source>
        <strain evidence="11 12">4G-K13</strain>
    </source>
</reference>
<name>A0A372IMC2_9BACT</name>